<feature type="domain" description="DUF551" evidence="2">
    <location>
        <begin position="222"/>
        <end position="284"/>
    </location>
</feature>
<feature type="domain" description="dATP/dGTP diphosphohydrolase MazZ" evidence="1">
    <location>
        <begin position="51"/>
        <end position="144"/>
    </location>
</feature>
<dbReference type="RefSeq" id="WP_023199006.1">
    <property type="nucleotide sequence ID" value="NZ_JAJQJD010000012.1"/>
</dbReference>
<organism evidence="3">
    <name type="scientific">Salmonella montevideo</name>
    <dbReference type="NCBI Taxonomy" id="115981"/>
    <lineage>
        <taxon>Bacteria</taxon>
        <taxon>Pseudomonadati</taxon>
        <taxon>Pseudomonadota</taxon>
        <taxon>Gammaproteobacteria</taxon>
        <taxon>Enterobacterales</taxon>
        <taxon>Enterobacteriaceae</taxon>
        <taxon>Salmonella</taxon>
    </lineage>
</organism>
<comment type="caution">
    <text evidence="3">The sequence shown here is derived from an EMBL/GenBank/DDBJ whole genome shotgun (WGS) entry which is preliminary data.</text>
</comment>
<protein>
    <submittedName>
        <fullName evidence="3">DUF550 domain-containing protein</fullName>
    </submittedName>
</protein>
<name>A0A3V9YRZ3_SALMO</name>
<dbReference type="Pfam" id="PF04447">
    <property type="entry name" value="dATP-dGTP_PPHyd"/>
    <property type="match status" value="1"/>
</dbReference>
<evidence type="ECO:0000259" key="1">
    <source>
        <dbReference type="Pfam" id="PF04447"/>
    </source>
</evidence>
<sequence>MTTITKEWLQQTIAEFENTRDDIPFGLDDDDAKILIVLKRALASLEREQVRHEHADWSDATFGDVGPIGPLKHLSKEALETAAEPGDLSEWADMQFLLWDAQRRAGITDKQITLAMVEKLAVNKKRKWPEPKDGEPRLHIKEQPVPVVPEECPAELPYAQVKAAADLYALCWQSGEVVTYTPAPEKATIWLNNYSGTCVQEYVKLERLQEALSGYSPVIPGGWISCSERMPDNDESKPIAIFTGKCLGQGMFVATYDDDGFFDYWEGMEIIGVSHWMPLPAAPEPDQS</sequence>
<dbReference type="InterPro" id="IPR007539">
    <property type="entry name" value="DUF551"/>
</dbReference>
<accession>A0A3V9YRZ3</accession>
<proteinExistence type="predicted"/>
<gene>
    <name evidence="3" type="ORF">AU259_19620</name>
</gene>
<dbReference type="AlphaFoldDB" id="A0A3V9YRZ3"/>
<evidence type="ECO:0000259" key="2">
    <source>
        <dbReference type="Pfam" id="PF04448"/>
    </source>
</evidence>
<reference evidence="3" key="1">
    <citation type="submission" date="2018-07" db="EMBL/GenBank/DDBJ databases">
        <authorList>
            <consortium name="NARMS: The National Antimicrobial Resistance Monitoring System"/>
        </authorList>
    </citation>
    <scope>NUCLEOTIDE SEQUENCE</scope>
    <source>
        <strain evidence="3">FSIS1504186</strain>
    </source>
</reference>
<dbReference type="InterPro" id="IPR007538">
    <property type="entry name" value="dATP/dGTP_dipphydrolase_MazZ"/>
</dbReference>
<dbReference type="EMBL" id="AALCUX010000016">
    <property type="protein sequence ID" value="ECY3346237.1"/>
    <property type="molecule type" value="Genomic_DNA"/>
</dbReference>
<evidence type="ECO:0000313" key="3">
    <source>
        <dbReference type="EMBL" id="ECY3346237.1"/>
    </source>
</evidence>
<dbReference type="Pfam" id="PF04448">
    <property type="entry name" value="DUF551"/>
    <property type="match status" value="1"/>
</dbReference>